<organism evidence="1">
    <name type="scientific">freshwater metagenome</name>
    <dbReference type="NCBI Taxonomy" id="449393"/>
    <lineage>
        <taxon>unclassified sequences</taxon>
        <taxon>metagenomes</taxon>
        <taxon>ecological metagenomes</taxon>
    </lineage>
</organism>
<evidence type="ECO:0000313" key="2">
    <source>
        <dbReference type="EMBL" id="CAB4762425.1"/>
    </source>
</evidence>
<name>A0A6J6UEA0_9ZZZZ</name>
<protein>
    <submittedName>
        <fullName evidence="1">Unannotated protein</fullName>
    </submittedName>
</protein>
<dbReference type="EMBL" id="CAEZYW010000300">
    <property type="protein sequence ID" value="CAB4757013.1"/>
    <property type="molecule type" value="Genomic_DNA"/>
</dbReference>
<dbReference type="AlphaFoldDB" id="A0A6J6UEA0"/>
<gene>
    <name evidence="1" type="ORF">UFOPK2786_01617</name>
    <name evidence="2" type="ORF">UFOPK2810_01434</name>
</gene>
<sequence length="86" mass="10157">MRGIARTTSHAPLVNLVTSTITSTDPVMTRPKELMIRERFIRRRSAASVSARRWRFQWRTMPIWLSVKETNTPMMYSWMRAVTSAW</sequence>
<evidence type="ECO:0000313" key="1">
    <source>
        <dbReference type="EMBL" id="CAB4757013.1"/>
    </source>
</evidence>
<accession>A0A6J6UEA0</accession>
<dbReference type="EMBL" id="CAEZYZ010000274">
    <property type="protein sequence ID" value="CAB4762425.1"/>
    <property type="molecule type" value="Genomic_DNA"/>
</dbReference>
<proteinExistence type="predicted"/>
<reference evidence="1" key="1">
    <citation type="submission" date="2020-05" db="EMBL/GenBank/DDBJ databases">
        <authorList>
            <person name="Chiriac C."/>
            <person name="Salcher M."/>
            <person name="Ghai R."/>
            <person name="Kavagutti S V."/>
        </authorList>
    </citation>
    <scope>NUCLEOTIDE SEQUENCE</scope>
</reference>